<dbReference type="GO" id="GO:0016020">
    <property type="term" value="C:membrane"/>
    <property type="evidence" value="ECO:0007669"/>
    <property type="project" value="UniProtKB-SubCell"/>
</dbReference>
<evidence type="ECO:0000256" key="5">
    <source>
        <dbReference type="ARBA" id="ARBA00023136"/>
    </source>
</evidence>
<dbReference type="PANTHER" id="PTHR23506:SF23">
    <property type="entry name" value="GH10249P"/>
    <property type="match status" value="1"/>
</dbReference>
<sequence length="94" mass="10418">LIFGTVGISVLEPTLPMWMREHMQSDSWEQGIVFLPSSISYLLSTNIIGRFAHKIGHWLSVLLGMLICGLSLICVSPFPIIQSVSILFARLVCS</sequence>
<protein>
    <submittedName>
        <fullName evidence="7">MFS transporter</fullName>
    </submittedName>
</protein>
<accession>A0A183SC71</accession>
<evidence type="ECO:0000256" key="3">
    <source>
        <dbReference type="ARBA" id="ARBA00022692"/>
    </source>
</evidence>
<dbReference type="InterPro" id="IPR036259">
    <property type="entry name" value="MFS_trans_sf"/>
</dbReference>
<keyword evidence="2" id="KW-0813">Transport</keyword>
<comment type="subcellular location">
    <subcellularLocation>
        <location evidence="1">Membrane</location>
        <topology evidence="1">Multi-pass membrane protein</topology>
    </subcellularLocation>
</comment>
<keyword evidence="3 6" id="KW-0812">Transmembrane</keyword>
<name>A0A183SC71_SCHSO</name>
<proteinExistence type="predicted"/>
<dbReference type="WBParaSite" id="SSLN_0000188601-mRNA-1">
    <property type="protein sequence ID" value="SSLN_0000188601-mRNA-1"/>
    <property type="gene ID" value="SSLN_0000188601"/>
</dbReference>
<keyword evidence="5 6" id="KW-0472">Membrane</keyword>
<feature type="transmembrane region" description="Helical" evidence="6">
    <location>
        <begin position="61"/>
        <end position="81"/>
    </location>
</feature>
<reference evidence="7" key="1">
    <citation type="submission" date="2016-06" db="UniProtKB">
        <authorList>
            <consortium name="WormBaseParasite"/>
        </authorList>
    </citation>
    <scope>IDENTIFICATION</scope>
</reference>
<evidence type="ECO:0000313" key="7">
    <source>
        <dbReference type="WBParaSite" id="SSLN_0000188601-mRNA-1"/>
    </source>
</evidence>
<dbReference type="GO" id="GO:0022857">
    <property type="term" value="F:transmembrane transporter activity"/>
    <property type="evidence" value="ECO:0007669"/>
    <property type="project" value="TreeGrafter"/>
</dbReference>
<dbReference type="Gene3D" id="1.20.1250.20">
    <property type="entry name" value="MFS general substrate transporter like domains"/>
    <property type="match status" value="1"/>
</dbReference>
<evidence type="ECO:0000256" key="4">
    <source>
        <dbReference type="ARBA" id="ARBA00022989"/>
    </source>
</evidence>
<evidence type="ECO:0000256" key="1">
    <source>
        <dbReference type="ARBA" id="ARBA00004141"/>
    </source>
</evidence>
<keyword evidence="4 6" id="KW-1133">Transmembrane helix</keyword>
<dbReference type="PANTHER" id="PTHR23506">
    <property type="entry name" value="GH10249P"/>
    <property type="match status" value="1"/>
</dbReference>
<dbReference type="AlphaFoldDB" id="A0A183SC71"/>
<organism evidence="7">
    <name type="scientific">Schistocephalus solidus</name>
    <name type="common">Tapeworm</name>
    <dbReference type="NCBI Taxonomy" id="70667"/>
    <lineage>
        <taxon>Eukaryota</taxon>
        <taxon>Metazoa</taxon>
        <taxon>Spiralia</taxon>
        <taxon>Lophotrochozoa</taxon>
        <taxon>Platyhelminthes</taxon>
        <taxon>Cestoda</taxon>
        <taxon>Eucestoda</taxon>
        <taxon>Diphyllobothriidea</taxon>
        <taxon>Diphyllobothriidae</taxon>
        <taxon>Schistocephalus</taxon>
    </lineage>
</organism>
<dbReference type="SUPFAM" id="SSF103473">
    <property type="entry name" value="MFS general substrate transporter"/>
    <property type="match status" value="1"/>
</dbReference>
<dbReference type="InterPro" id="IPR050930">
    <property type="entry name" value="MFS_Vesicular_Transporter"/>
</dbReference>
<feature type="transmembrane region" description="Helical" evidence="6">
    <location>
        <begin position="31"/>
        <end position="49"/>
    </location>
</feature>
<evidence type="ECO:0000256" key="6">
    <source>
        <dbReference type="SAM" id="Phobius"/>
    </source>
</evidence>
<evidence type="ECO:0000256" key="2">
    <source>
        <dbReference type="ARBA" id="ARBA00022448"/>
    </source>
</evidence>